<evidence type="ECO:0000259" key="10">
    <source>
        <dbReference type="PROSITE" id="PS50011"/>
    </source>
</evidence>
<dbReference type="GO" id="GO:0005524">
    <property type="term" value="F:ATP binding"/>
    <property type="evidence" value="ECO:0007669"/>
    <property type="project" value="UniProtKB-KW"/>
</dbReference>
<evidence type="ECO:0000256" key="3">
    <source>
        <dbReference type="ARBA" id="ARBA00022679"/>
    </source>
</evidence>
<comment type="catalytic activity">
    <reaction evidence="7">
        <text>L-threonyl-[protein] + ATP = O-phospho-L-threonyl-[protein] + ADP + H(+)</text>
        <dbReference type="Rhea" id="RHEA:46608"/>
        <dbReference type="Rhea" id="RHEA-COMP:11060"/>
        <dbReference type="Rhea" id="RHEA-COMP:11605"/>
        <dbReference type="ChEBI" id="CHEBI:15378"/>
        <dbReference type="ChEBI" id="CHEBI:30013"/>
        <dbReference type="ChEBI" id="CHEBI:30616"/>
        <dbReference type="ChEBI" id="CHEBI:61977"/>
        <dbReference type="ChEBI" id="CHEBI:456216"/>
        <dbReference type="EC" id="2.7.11.1"/>
    </reaction>
</comment>
<dbReference type="EMBL" id="JAGSOH010000028">
    <property type="protein sequence ID" value="MBR7827110.1"/>
    <property type="molecule type" value="Genomic_DNA"/>
</dbReference>
<dbReference type="InterPro" id="IPR000719">
    <property type="entry name" value="Prot_kinase_dom"/>
</dbReference>
<keyword evidence="5 11" id="KW-0418">Kinase</keyword>
<comment type="caution">
    <text evidence="11">The sequence shown here is derived from an EMBL/GenBank/DDBJ whole genome shotgun (WGS) entry which is preliminary data.</text>
</comment>
<evidence type="ECO:0000256" key="4">
    <source>
        <dbReference type="ARBA" id="ARBA00022741"/>
    </source>
</evidence>
<keyword evidence="3" id="KW-0808">Transferase</keyword>
<dbReference type="AlphaFoldDB" id="A0A941EB77"/>
<organism evidence="11 12">
    <name type="scientific">Actinospica acidithermotolerans</name>
    <dbReference type="NCBI Taxonomy" id="2828514"/>
    <lineage>
        <taxon>Bacteria</taxon>
        <taxon>Bacillati</taxon>
        <taxon>Actinomycetota</taxon>
        <taxon>Actinomycetes</taxon>
        <taxon>Catenulisporales</taxon>
        <taxon>Actinospicaceae</taxon>
        <taxon>Actinospica</taxon>
    </lineage>
</organism>
<evidence type="ECO:0000313" key="12">
    <source>
        <dbReference type="Proteomes" id="UP000676325"/>
    </source>
</evidence>
<evidence type="ECO:0000256" key="1">
    <source>
        <dbReference type="ARBA" id="ARBA00012513"/>
    </source>
</evidence>
<evidence type="ECO:0000256" key="9">
    <source>
        <dbReference type="SAM" id="MobiDB-lite"/>
    </source>
</evidence>
<dbReference type="SUPFAM" id="SSF56112">
    <property type="entry name" value="Protein kinase-like (PK-like)"/>
    <property type="match status" value="1"/>
</dbReference>
<evidence type="ECO:0000256" key="6">
    <source>
        <dbReference type="ARBA" id="ARBA00022840"/>
    </source>
</evidence>
<dbReference type="Pfam" id="PF00069">
    <property type="entry name" value="Pkinase"/>
    <property type="match status" value="1"/>
</dbReference>
<dbReference type="PANTHER" id="PTHR24363:SF0">
    <property type="entry name" value="SERINE_THREONINE KINASE LIKE DOMAIN CONTAINING 1"/>
    <property type="match status" value="1"/>
</dbReference>
<dbReference type="GO" id="GO:0004674">
    <property type="term" value="F:protein serine/threonine kinase activity"/>
    <property type="evidence" value="ECO:0007669"/>
    <property type="project" value="UniProtKB-KW"/>
</dbReference>
<evidence type="ECO:0000256" key="2">
    <source>
        <dbReference type="ARBA" id="ARBA00022527"/>
    </source>
</evidence>
<reference evidence="11" key="1">
    <citation type="submission" date="2021-04" db="EMBL/GenBank/DDBJ databases">
        <title>Genome based classification of Actinospica acidithermotolerans sp. nov., an actinobacterium isolated from an Indonesian hot spring.</title>
        <authorList>
            <person name="Kusuma A.B."/>
            <person name="Putra K.E."/>
            <person name="Nafisah S."/>
            <person name="Loh J."/>
            <person name="Nouioui I."/>
            <person name="Goodfellow M."/>
        </authorList>
    </citation>
    <scope>NUCLEOTIDE SEQUENCE</scope>
    <source>
        <strain evidence="11">MGRD01-02</strain>
    </source>
</reference>
<keyword evidence="12" id="KW-1185">Reference proteome</keyword>
<dbReference type="FunFam" id="1.10.510.10:FF:000306">
    <property type="entry name" value="Serine/threonine protein kinase"/>
    <property type="match status" value="1"/>
</dbReference>
<feature type="region of interest" description="Disordered" evidence="9">
    <location>
        <begin position="80"/>
        <end position="138"/>
    </location>
</feature>
<dbReference type="RefSeq" id="WP_212518256.1">
    <property type="nucleotide sequence ID" value="NZ_JAGSOH010000028.1"/>
</dbReference>
<feature type="compositionally biased region" description="Low complexity" evidence="9">
    <location>
        <begin position="91"/>
        <end position="133"/>
    </location>
</feature>
<evidence type="ECO:0000313" key="11">
    <source>
        <dbReference type="EMBL" id="MBR7827110.1"/>
    </source>
</evidence>
<dbReference type="Pfam" id="PF16919">
    <property type="entry name" value="PknG_rubred"/>
    <property type="match status" value="1"/>
</dbReference>
<feature type="domain" description="Protein kinase" evidence="10">
    <location>
        <begin position="215"/>
        <end position="490"/>
    </location>
</feature>
<dbReference type="EC" id="2.7.11.1" evidence="1"/>
<dbReference type="InterPro" id="IPR031634">
    <property type="entry name" value="PknG_rubred"/>
</dbReference>
<keyword evidence="4" id="KW-0547">Nucleotide-binding</keyword>
<proteinExistence type="predicted"/>
<gene>
    <name evidence="11" type="ORF">KDK95_12405</name>
</gene>
<dbReference type="PANTHER" id="PTHR24363">
    <property type="entry name" value="SERINE/THREONINE PROTEIN KINASE"/>
    <property type="match status" value="1"/>
</dbReference>
<dbReference type="Gene3D" id="1.10.510.10">
    <property type="entry name" value="Transferase(Phosphotransferase) domain 1"/>
    <property type="match status" value="1"/>
</dbReference>
<sequence>MRCTRPGCGGTIMDGYCDTCGLAAKTAAPAATFGAPSAPSAGAASGPAADRCARPGCGGTVMDGYCDTCGLAAKNTAGHVPAQGAGRETSARTSSSLSARSSSRTSTGRTRGSALSARATSRGAGSTRGSRSTGRGGLGLGIVEIPSIEYRDPSEAVLANPEVPEHKRYCSHCGKQVGRGKNGHPGRTKGFCAQCRNGYDFEPKLVAGDIVAGQYEVLGCLAHGGLGWIYLARDNNVSGRWVALKGLLDTGDEAALAAAVAERQFLAEVEHPNIVKIYNFVQHDTGDYIVMEYVGGKSLKQIALDYKDLNAGQSLPLAQVLAFAIEILPAFGYLHSIGLLYNDFKPDNIIQSEEQLKLIDLGAVMAFDDEESDIYSTEGYKAPELENDGPSVESDLYTVGRMLAVLAFDFKGYQRDFAYKLPNRESVPVLTRFESFDRALRRATHARRERRFSSAAEMAVQLTGVLREVVALERGEQQPAVSSLFTTERYSAGTEGVTAADAPTSAQLAAALPLPLPDPADPNFGYLNTLGGRADQIIRVLGELRNPTPEVHYRVVRAAIEIGSFDEARRRLDKIAAVDAFDWRVGWYRGLVALCQGDALEARAKFEEVYAELPGELAPKLGIAVAAEQAAQLSDALRYYQLVWSVDRSYVTAAFALARLRIGAKDHAGAVEVLGQIPEIAIQRTAAEIAAVRARLDSPGFADWAGPAELARLGERVDALGLDGEAHESLVCEVLGGALAWRLHDPAAPADRTLFGAALTEDGLRGALERSYRARARMAQSRAARIAMVDCANQVRPRTWV</sequence>
<evidence type="ECO:0000256" key="7">
    <source>
        <dbReference type="ARBA" id="ARBA00047899"/>
    </source>
</evidence>
<keyword evidence="2" id="KW-0723">Serine/threonine-protein kinase</keyword>
<dbReference type="InterPro" id="IPR011990">
    <property type="entry name" value="TPR-like_helical_dom_sf"/>
</dbReference>
<dbReference type="Proteomes" id="UP000676325">
    <property type="component" value="Unassembled WGS sequence"/>
</dbReference>
<accession>A0A941EB77</accession>
<dbReference type="Gene3D" id="1.25.40.10">
    <property type="entry name" value="Tetratricopeptide repeat domain"/>
    <property type="match status" value="1"/>
</dbReference>
<name>A0A941EB77_9ACTN</name>
<comment type="catalytic activity">
    <reaction evidence="8">
        <text>L-seryl-[protein] + ATP = O-phospho-L-seryl-[protein] + ADP + H(+)</text>
        <dbReference type="Rhea" id="RHEA:17989"/>
        <dbReference type="Rhea" id="RHEA-COMP:9863"/>
        <dbReference type="Rhea" id="RHEA-COMP:11604"/>
        <dbReference type="ChEBI" id="CHEBI:15378"/>
        <dbReference type="ChEBI" id="CHEBI:29999"/>
        <dbReference type="ChEBI" id="CHEBI:30616"/>
        <dbReference type="ChEBI" id="CHEBI:83421"/>
        <dbReference type="ChEBI" id="CHEBI:456216"/>
        <dbReference type="EC" id="2.7.11.1"/>
    </reaction>
</comment>
<evidence type="ECO:0000256" key="8">
    <source>
        <dbReference type="ARBA" id="ARBA00048679"/>
    </source>
</evidence>
<dbReference type="SUPFAM" id="SSF48452">
    <property type="entry name" value="TPR-like"/>
    <property type="match status" value="1"/>
</dbReference>
<protein>
    <recommendedName>
        <fullName evidence="1">non-specific serine/threonine protein kinase</fullName>
        <ecNumber evidence="1">2.7.11.1</ecNumber>
    </recommendedName>
</protein>
<dbReference type="InterPro" id="IPR031636">
    <property type="entry name" value="PknG_TPR"/>
</dbReference>
<dbReference type="Pfam" id="PF16918">
    <property type="entry name" value="PknG_TPR"/>
    <property type="match status" value="1"/>
</dbReference>
<evidence type="ECO:0000256" key="5">
    <source>
        <dbReference type="ARBA" id="ARBA00022777"/>
    </source>
</evidence>
<dbReference type="CDD" id="cd14014">
    <property type="entry name" value="STKc_PknB_like"/>
    <property type="match status" value="1"/>
</dbReference>
<dbReference type="PROSITE" id="PS50011">
    <property type="entry name" value="PROTEIN_KINASE_DOM"/>
    <property type="match status" value="1"/>
</dbReference>
<keyword evidence="6" id="KW-0067">ATP-binding</keyword>
<dbReference type="InterPro" id="IPR011009">
    <property type="entry name" value="Kinase-like_dom_sf"/>
</dbReference>
<dbReference type="Gene3D" id="3.30.200.20">
    <property type="entry name" value="Phosphorylase Kinase, domain 1"/>
    <property type="match status" value="1"/>
</dbReference>